<sequence>MIMEDLMYRLSLLTENKVIAETTKEKIVTMISHLDSKYGISLNEENGSRFVTHLAMALTRIEKGEGITEVSDTMIKEIEREKNFDAAKALAEELERDIFKTEFPMQERYFIITNLLILMDE</sequence>
<proteinExistence type="predicted"/>
<protein>
    <submittedName>
        <fullName evidence="2">PRD domain protein</fullName>
    </submittedName>
</protein>
<dbReference type="OrthoDB" id="3192572at2"/>
<dbReference type="AlphaFoldDB" id="U1FMV3"/>
<dbReference type="Proteomes" id="UP000016412">
    <property type="component" value="Unassembled WGS sequence"/>
</dbReference>
<evidence type="ECO:0000259" key="1">
    <source>
        <dbReference type="PROSITE" id="PS51372"/>
    </source>
</evidence>
<accession>U1FMV3</accession>
<dbReference type="SUPFAM" id="SSF63520">
    <property type="entry name" value="PTS-regulatory domain, PRD"/>
    <property type="match status" value="1"/>
</dbReference>
<comment type="caution">
    <text evidence="2">The sequence shown here is derived from an EMBL/GenBank/DDBJ whole genome shotgun (WGS) entry which is preliminary data.</text>
</comment>
<dbReference type="EMBL" id="AUZJ01000016">
    <property type="protein sequence ID" value="ERF61163.1"/>
    <property type="molecule type" value="Genomic_DNA"/>
</dbReference>
<feature type="domain" description="PRD" evidence="1">
    <location>
        <begin position="18"/>
        <end position="121"/>
    </location>
</feature>
<dbReference type="PATRIC" id="fig|1125725.3.peg.826"/>
<dbReference type="STRING" id="1125725.HMPREF1325_0579"/>
<evidence type="ECO:0000313" key="3">
    <source>
        <dbReference type="Proteomes" id="UP000016412"/>
    </source>
</evidence>
<dbReference type="PROSITE" id="PS51372">
    <property type="entry name" value="PRD_2"/>
    <property type="match status" value="1"/>
</dbReference>
<dbReference type="GO" id="GO:0006355">
    <property type="term" value="P:regulation of DNA-templated transcription"/>
    <property type="evidence" value="ECO:0007669"/>
    <property type="project" value="InterPro"/>
</dbReference>
<name>U1FMV3_TRESO</name>
<organism evidence="2 3">
    <name type="scientific">Treponema socranskii subsp. socranskii VPI DR56BR1116 = ATCC 35536</name>
    <dbReference type="NCBI Taxonomy" id="1125725"/>
    <lineage>
        <taxon>Bacteria</taxon>
        <taxon>Pseudomonadati</taxon>
        <taxon>Spirochaetota</taxon>
        <taxon>Spirochaetia</taxon>
        <taxon>Spirochaetales</taxon>
        <taxon>Treponemataceae</taxon>
        <taxon>Treponema</taxon>
    </lineage>
</organism>
<dbReference type="eggNOG" id="ENOG5032DD1">
    <property type="taxonomic scope" value="Bacteria"/>
</dbReference>
<gene>
    <name evidence="2" type="ORF">HMPREF1325_0579</name>
</gene>
<dbReference type="InterPro" id="IPR036634">
    <property type="entry name" value="PRD_sf"/>
</dbReference>
<dbReference type="Gene3D" id="1.10.1790.10">
    <property type="entry name" value="PRD domain"/>
    <property type="match status" value="1"/>
</dbReference>
<reference evidence="2 3" key="1">
    <citation type="submission" date="2013-08" db="EMBL/GenBank/DDBJ databases">
        <authorList>
            <person name="Durkin A.S."/>
            <person name="Haft D.R."/>
            <person name="McCorrison J."/>
            <person name="Torralba M."/>
            <person name="Gillis M."/>
            <person name="Haft D.H."/>
            <person name="Methe B."/>
            <person name="Sutton G."/>
            <person name="Nelson K.E."/>
        </authorList>
    </citation>
    <scope>NUCLEOTIDE SEQUENCE [LARGE SCALE GENOMIC DNA]</scope>
    <source>
        <strain evidence="2 3">VPI DR56BR1116</strain>
    </source>
</reference>
<dbReference type="InterPro" id="IPR011608">
    <property type="entry name" value="PRD"/>
</dbReference>
<evidence type="ECO:0000313" key="2">
    <source>
        <dbReference type="EMBL" id="ERF61163.1"/>
    </source>
</evidence>
<dbReference type="Pfam" id="PF00874">
    <property type="entry name" value="PRD"/>
    <property type="match status" value="1"/>
</dbReference>